<keyword evidence="7" id="KW-1185">Reference proteome</keyword>
<organism evidence="6 7">
    <name type="scientific">Haemophilus paracuniculus</name>
    <dbReference type="NCBI Taxonomy" id="734"/>
    <lineage>
        <taxon>Bacteria</taxon>
        <taxon>Pseudomonadati</taxon>
        <taxon>Pseudomonadota</taxon>
        <taxon>Gammaproteobacteria</taxon>
        <taxon>Pasteurellales</taxon>
        <taxon>Pasteurellaceae</taxon>
        <taxon>Haemophilus</taxon>
    </lineage>
</organism>
<dbReference type="PANTHER" id="PTHR35092:SF1">
    <property type="entry name" value="CHLORINASE MJ1651"/>
    <property type="match status" value="1"/>
</dbReference>
<feature type="domain" description="S-adenosyl-l-methionine hydroxide adenosyltransferase C-terminal" evidence="5">
    <location>
        <begin position="213"/>
        <end position="310"/>
    </location>
</feature>
<dbReference type="InterPro" id="IPR023227">
    <property type="entry name" value="SAM_OH_AdoTrfase_C_sf"/>
</dbReference>
<keyword evidence="6" id="KW-0804">Transcription</keyword>
<dbReference type="PANTHER" id="PTHR35092">
    <property type="entry name" value="CHLORINASE MJ1651"/>
    <property type="match status" value="1"/>
</dbReference>
<dbReference type="InterPro" id="IPR046469">
    <property type="entry name" value="SAM_HAT_N"/>
</dbReference>
<comment type="similarity">
    <text evidence="2">Belongs to the SAM hydrolase / SAM-dependent halogenase family.</text>
</comment>
<dbReference type="AlphaFoldDB" id="A0A1T0AS16"/>
<dbReference type="InterPro" id="IPR046470">
    <property type="entry name" value="SAM_HAT_C"/>
</dbReference>
<dbReference type="Proteomes" id="UP000190867">
    <property type="component" value="Unassembled WGS sequence"/>
</dbReference>
<feature type="chain" id="PRO_5010551907" evidence="3">
    <location>
        <begin position="20"/>
        <end position="323"/>
    </location>
</feature>
<name>A0A1T0AS16_9PAST</name>
<keyword evidence="3" id="KW-0732">Signal</keyword>
<accession>A0A1T0AS16</accession>
<reference evidence="6 7" key="1">
    <citation type="submission" date="2017-02" db="EMBL/GenBank/DDBJ databases">
        <title>Draft genome sequence of Haemophilus paracuniculus CCUG 43573 type strain.</title>
        <authorList>
            <person name="Engstrom-Jakobsson H."/>
            <person name="Salva-Serra F."/>
            <person name="Thorell K."/>
            <person name="Gonzales-Siles L."/>
            <person name="Karlsson R."/>
            <person name="Boulund F."/>
            <person name="Engstrand L."/>
            <person name="Kristiansson E."/>
            <person name="Moore E."/>
        </authorList>
    </citation>
    <scope>NUCLEOTIDE SEQUENCE [LARGE SCALE GENOMIC DNA]</scope>
    <source>
        <strain evidence="6 7">CCUG 43573</strain>
    </source>
</reference>
<evidence type="ECO:0000313" key="7">
    <source>
        <dbReference type="Proteomes" id="UP000190867"/>
    </source>
</evidence>
<keyword evidence="1" id="KW-0949">S-adenosyl-L-methionine</keyword>
<evidence type="ECO:0000259" key="4">
    <source>
        <dbReference type="Pfam" id="PF01887"/>
    </source>
</evidence>
<protein>
    <submittedName>
        <fullName evidence="6">DNA-directed RNA polymerase subunit delta</fullName>
    </submittedName>
</protein>
<keyword evidence="6" id="KW-0240">DNA-directed RNA polymerase</keyword>
<evidence type="ECO:0000256" key="3">
    <source>
        <dbReference type="SAM" id="SignalP"/>
    </source>
</evidence>
<dbReference type="Gene3D" id="3.40.50.10790">
    <property type="entry name" value="S-adenosyl-l-methionine hydroxide adenosyltransferase, N-terminal"/>
    <property type="match status" value="1"/>
</dbReference>
<evidence type="ECO:0000313" key="6">
    <source>
        <dbReference type="EMBL" id="OOR99186.1"/>
    </source>
</evidence>
<dbReference type="Pfam" id="PF01887">
    <property type="entry name" value="SAM_HAT_N"/>
    <property type="match status" value="1"/>
</dbReference>
<sequence>MKKSFLALAVLAVSYVAVANQPAHPTANKVAQSQAEKNALVIQTDFSLKDGAVAAMKGVAFGVDRSLPMFDLTHEIPPYNIWEAAYRLYQTATYWPQGTVFVSVVDPGVGTDRKSVVLKTKTGHYFVSPDNGTLGLVAENLGIEAVREIDENTNRLSGSEKSYTFHGRDVYAYTGARLASGNISFEQVGKELDPKVVEIAYQKPELQDGTLKGNIPVLDIQYGNIWTNISDSLLDQAGIKKDSEVCVEISEKTADNTKVFYSGRMPYKSSFGDVEEGKPLMYLNSLLNVSFALNMENFAEKYKIKSGAEWSATVKSCEKKAAE</sequence>
<dbReference type="Gene3D" id="2.40.30.90">
    <property type="entry name" value="Bacterial fluorinating enzyme like"/>
    <property type="match status" value="1"/>
</dbReference>
<dbReference type="SUPFAM" id="SSF102522">
    <property type="entry name" value="Bacterial fluorinating enzyme, N-terminal domain"/>
    <property type="match status" value="1"/>
</dbReference>
<dbReference type="EMBL" id="MUYA01000007">
    <property type="protein sequence ID" value="OOR99186.1"/>
    <property type="molecule type" value="Genomic_DNA"/>
</dbReference>
<dbReference type="GO" id="GO:0000428">
    <property type="term" value="C:DNA-directed RNA polymerase complex"/>
    <property type="evidence" value="ECO:0007669"/>
    <property type="project" value="UniProtKB-KW"/>
</dbReference>
<dbReference type="OrthoDB" id="9792195at2"/>
<dbReference type="PIRSF" id="PIRSF006779">
    <property type="entry name" value="UCP006779"/>
    <property type="match status" value="1"/>
</dbReference>
<dbReference type="Pfam" id="PF20257">
    <property type="entry name" value="SAM_HAT_C"/>
    <property type="match status" value="1"/>
</dbReference>
<dbReference type="SUPFAM" id="SSF101852">
    <property type="entry name" value="Bacterial fluorinating enzyme, C-terminal domain"/>
    <property type="match status" value="1"/>
</dbReference>
<feature type="signal peptide" evidence="3">
    <location>
        <begin position="1"/>
        <end position="19"/>
    </location>
</feature>
<dbReference type="RefSeq" id="WP_078236834.1">
    <property type="nucleotide sequence ID" value="NZ_MUYA01000007.1"/>
</dbReference>
<proteinExistence type="inferred from homology"/>
<evidence type="ECO:0000256" key="2">
    <source>
        <dbReference type="ARBA" id="ARBA00024035"/>
    </source>
</evidence>
<evidence type="ECO:0000256" key="1">
    <source>
        <dbReference type="ARBA" id="ARBA00022691"/>
    </source>
</evidence>
<gene>
    <name evidence="6" type="ORF">B0187_05360</name>
</gene>
<feature type="domain" description="S-adenosyl-l-methionine hydroxide adenosyltransferase N-terminal" evidence="4">
    <location>
        <begin position="41"/>
        <end position="189"/>
    </location>
</feature>
<comment type="caution">
    <text evidence="6">The sequence shown here is derived from an EMBL/GenBank/DDBJ whole genome shotgun (WGS) entry which is preliminary data.</text>
</comment>
<dbReference type="InterPro" id="IPR002747">
    <property type="entry name" value="SAM_OH_AdoTrfase"/>
</dbReference>
<dbReference type="STRING" id="734.B0187_05360"/>
<evidence type="ECO:0000259" key="5">
    <source>
        <dbReference type="Pfam" id="PF20257"/>
    </source>
</evidence>
<dbReference type="InterPro" id="IPR023228">
    <property type="entry name" value="SAM_OH_AdoTrfase_N_sf"/>
</dbReference>